<accession>A0A914RK36</accession>
<keyword evidence="1" id="KW-1185">Reference proteome</keyword>
<dbReference type="Proteomes" id="UP000887564">
    <property type="component" value="Unplaced"/>
</dbReference>
<proteinExistence type="predicted"/>
<sequence length="191" mass="21974">MPQTVKSSDKATHKVFLGYPINQLTLTVCQLREMSPLPNFFARWYQENERKFDTGALFADGHLNIDEKPEWTCVDLVSAQIEAKMRANQIDFRNHFLASLSQPDKLAVTCRQTVLLKADSDDFNLVSREIPFHLKKFYRETLNELNKCSENERLAPSALLIALQIVCVSRHQGDHLKAHLSAWTLTFNIKK</sequence>
<evidence type="ECO:0000313" key="1">
    <source>
        <dbReference type="Proteomes" id="UP000887564"/>
    </source>
</evidence>
<protein>
    <submittedName>
        <fullName evidence="2">Uncharacterized protein</fullName>
    </submittedName>
</protein>
<organism evidence="1 2">
    <name type="scientific">Parascaris equorum</name>
    <name type="common">Equine roundworm</name>
    <dbReference type="NCBI Taxonomy" id="6256"/>
    <lineage>
        <taxon>Eukaryota</taxon>
        <taxon>Metazoa</taxon>
        <taxon>Ecdysozoa</taxon>
        <taxon>Nematoda</taxon>
        <taxon>Chromadorea</taxon>
        <taxon>Rhabditida</taxon>
        <taxon>Spirurina</taxon>
        <taxon>Ascaridomorpha</taxon>
        <taxon>Ascaridoidea</taxon>
        <taxon>Ascarididae</taxon>
        <taxon>Parascaris</taxon>
    </lineage>
</organism>
<dbReference type="WBParaSite" id="PEQ_0000220701-mRNA-1">
    <property type="protein sequence ID" value="PEQ_0000220701-mRNA-1"/>
    <property type="gene ID" value="PEQ_0000220701"/>
</dbReference>
<evidence type="ECO:0000313" key="2">
    <source>
        <dbReference type="WBParaSite" id="PEQ_0000220701-mRNA-1"/>
    </source>
</evidence>
<reference evidence="2" key="1">
    <citation type="submission" date="2022-11" db="UniProtKB">
        <authorList>
            <consortium name="WormBaseParasite"/>
        </authorList>
    </citation>
    <scope>IDENTIFICATION</scope>
</reference>
<dbReference type="AlphaFoldDB" id="A0A914RK36"/>
<name>A0A914RK36_PAREQ</name>